<evidence type="ECO:0000313" key="3">
    <source>
        <dbReference type="Proteomes" id="UP000564806"/>
    </source>
</evidence>
<feature type="chain" id="PRO_5038461028" evidence="1">
    <location>
        <begin position="21"/>
        <end position="77"/>
    </location>
</feature>
<keyword evidence="1" id="KW-0732">Signal</keyword>
<feature type="signal peptide" evidence="1">
    <location>
        <begin position="1"/>
        <end position="20"/>
    </location>
</feature>
<name>A0A850ETI0_9BACL</name>
<evidence type="ECO:0000313" key="2">
    <source>
        <dbReference type="EMBL" id="NUU64165.1"/>
    </source>
</evidence>
<dbReference type="RefSeq" id="WP_175374512.1">
    <property type="nucleotide sequence ID" value="NZ_JABWCS010000221.1"/>
</dbReference>
<organism evidence="2 3">
    <name type="scientific">Paenibacillus agri</name>
    <dbReference type="NCBI Taxonomy" id="2744309"/>
    <lineage>
        <taxon>Bacteria</taxon>
        <taxon>Bacillati</taxon>
        <taxon>Bacillota</taxon>
        <taxon>Bacilli</taxon>
        <taxon>Bacillales</taxon>
        <taxon>Paenibacillaceae</taxon>
        <taxon>Paenibacillus</taxon>
    </lineage>
</organism>
<protein>
    <submittedName>
        <fullName evidence="2">Uncharacterized protein</fullName>
    </submittedName>
</protein>
<comment type="caution">
    <text evidence="2">The sequence shown here is derived from an EMBL/GenBank/DDBJ whole genome shotgun (WGS) entry which is preliminary data.</text>
</comment>
<gene>
    <name evidence="2" type="ORF">HPT30_27825</name>
</gene>
<keyword evidence="3" id="KW-1185">Reference proteome</keyword>
<dbReference type="Proteomes" id="UP000564806">
    <property type="component" value="Unassembled WGS sequence"/>
</dbReference>
<accession>A0A850ETI0</accession>
<dbReference type="PROSITE" id="PS51257">
    <property type="entry name" value="PROKAR_LIPOPROTEIN"/>
    <property type="match status" value="1"/>
</dbReference>
<dbReference type="EMBL" id="JABWCS010000221">
    <property type="protein sequence ID" value="NUU64165.1"/>
    <property type="molecule type" value="Genomic_DNA"/>
</dbReference>
<sequence>MNTRSYRCRGLSAWCLGLCAAALIGLTGCSTDTPASRYQEVNKLSTLDGELEHSPEPSPVLIDVYDRSIPQEVYSGD</sequence>
<dbReference type="AlphaFoldDB" id="A0A850ETI0"/>
<proteinExistence type="predicted"/>
<reference evidence="2" key="1">
    <citation type="submission" date="2020-06" db="EMBL/GenBank/DDBJ databases">
        <title>Paenibacillus sp. nov., isolated from soil.</title>
        <authorList>
            <person name="Seo Y.L."/>
        </authorList>
    </citation>
    <scope>NUCLEOTIDE SEQUENCE [LARGE SCALE GENOMIC DNA]</scope>
    <source>
        <strain evidence="2">JW14</strain>
    </source>
</reference>
<evidence type="ECO:0000256" key="1">
    <source>
        <dbReference type="SAM" id="SignalP"/>
    </source>
</evidence>